<name>A0A1H0MX77_9MICO</name>
<accession>A0A1H0MX77</accession>
<evidence type="ECO:0000313" key="3">
    <source>
        <dbReference type="EMBL" id="SDO85007.1"/>
    </source>
</evidence>
<dbReference type="Proteomes" id="UP000199077">
    <property type="component" value="Chromosome I"/>
</dbReference>
<feature type="transmembrane region" description="Helical" evidence="1">
    <location>
        <begin position="56"/>
        <end position="74"/>
    </location>
</feature>
<evidence type="ECO:0000259" key="2">
    <source>
        <dbReference type="Pfam" id="PF04892"/>
    </source>
</evidence>
<keyword evidence="1" id="KW-0472">Membrane</keyword>
<keyword evidence="4" id="KW-1185">Reference proteome</keyword>
<reference evidence="4" key="1">
    <citation type="submission" date="2016-10" db="EMBL/GenBank/DDBJ databases">
        <authorList>
            <person name="Varghese N."/>
            <person name="Submissions S."/>
        </authorList>
    </citation>
    <scope>NUCLEOTIDE SEQUENCE [LARGE SCALE GENOMIC DNA]</scope>
    <source>
        <strain evidence="4">DSM 22329</strain>
    </source>
</reference>
<evidence type="ECO:0000256" key="1">
    <source>
        <dbReference type="SAM" id="Phobius"/>
    </source>
</evidence>
<dbReference type="EMBL" id="LT629711">
    <property type="protein sequence ID" value="SDO85007.1"/>
    <property type="molecule type" value="Genomic_DNA"/>
</dbReference>
<dbReference type="STRING" id="443156.SAMN04489867_0749"/>
<keyword evidence="1" id="KW-1133">Transmembrane helix</keyword>
<sequence>MTLLGSPTLLGTETGVVLATTAALPLVVLCAIALAGRRIHLGMPRGRAWRTSLTEVGMVYGTVPGVWMTMLPGMRAGEVDGAVSLVPLRDLPTMSTFQVVGNLLIFAAFGLLAPWRWPALASVPRVVAVAALASGTVETAQYVFRLDRVSSIDDVLLNASGAGLACAVSIVVLGVGRLAAAVSRRHRRGAVTAIRATCPPAGTRTYP</sequence>
<feature type="transmembrane region" description="Helical" evidence="1">
    <location>
        <begin position="156"/>
        <end position="180"/>
    </location>
</feature>
<dbReference type="InterPro" id="IPR006976">
    <property type="entry name" value="VanZ-like"/>
</dbReference>
<dbReference type="RefSeq" id="WP_091781671.1">
    <property type="nucleotide sequence ID" value="NZ_LT629711.1"/>
</dbReference>
<keyword evidence="1" id="KW-0812">Transmembrane</keyword>
<feature type="transmembrane region" description="Helical" evidence="1">
    <location>
        <begin position="94"/>
        <end position="114"/>
    </location>
</feature>
<organism evidence="3 4">
    <name type="scientific">Pedococcus dokdonensis</name>
    <dbReference type="NCBI Taxonomy" id="443156"/>
    <lineage>
        <taxon>Bacteria</taxon>
        <taxon>Bacillati</taxon>
        <taxon>Actinomycetota</taxon>
        <taxon>Actinomycetes</taxon>
        <taxon>Micrococcales</taxon>
        <taxon>Intrasporangiaceae</taxon>
        <taxon>Pedococcus</taxon>
    </lineage>
</organism>
<feature type="domain" description="VanZ-like" evidence="2">
    <location>
        <begin position="82"/>
        <end position="170"/>
    </location>
</feature>
<gene>
    <name evidence="3" type="ORF">SAMN04489867_0749</name>
</gene>
<dbReference type="Pfam" id="PF04892">
    <property type="entry name" value="VanZ"/>
    <property type="match status" value="1"/>
</dbReference>
<evidence type="ECO:0000313" key="4">
    <source>
        <dbReference type="Proteomes" id="UP000199077"/>
    </source>
</evidence>
<dbReference type="OrthoDB" id="3627087at2"/>
<feature type="transmembrane region" description="Helical" evidence="1">
    <location>
        <begin position="15"/>
        <end position="35"/>
    </location>
</feature>
<protein>
    <submittedName>
        <fullName evidence="3">VanZ like family protein</fullName>
    </submittedName>
</protein>
<feature type="transmembrane region" description="Helical" evidence="1">
    <location>
        <begin position="126"/>
        <end position="144"/>
    </location>
</feature>
<proteinExistence type="predicted"/>
<dbReference type="AlphaFoldDB" id="A0A1H0MX77"/>